<evidence type="ECO:0000256" key="1">
    <source>
        <dbReference type="ARBA" id="ARBA00010211"/>
    </source>
</evidence>
<dbReference type="GO" id="GO:0019752">
    <property type="term" value="P:carboxylic acid metabolic process"/>
    <property type="evidence" value="ECO:0007669"/>
    <property type="project" value="UniProtKB-ARBA"/>
</dbReference>
<keyword evidence="2" id="KW-0479">Metal-binding</keyword>
<dbReference type="InterPro" id="IPR018833">
    <property type="entry name" value="Rv2993c-like_N"/>
</dbReference>
<reference evidence="5" key="2">
    <citation type="submission" date="2021-04" db="EMBL/GenBank/DDBJ databases">
        <authorList>
            <person name="Gilroy R."/>
        </authorList>
    </citation>
    <scope>NUCLEOTIDE SEQUENCE</scope>
    <source>
        <strain evidence="5">CHK178-16964</strain>
    </source>
</reference>
<evidence type="ECO:0000259" key="3">
    <source>
        <dbReference type="Pfam" id="PF01557"/>
    </source>
</evidence>
<comment type="similarity">
    <text evidence="1">Belongs to the FAH family.</text>
</comment>
<comment type="caution">
    <text evidence="5">The sequence shown here is derived from an EMBL/GenBank/DDBJ whole genome shotgun (WGS) entry which is preliminary data.</text>
</comment>
<gene>
    <name evidence="5" type="ORF">IAA07_06545</name>
</gene>
<reference evidence="5" key="1">
    <citation type="journal article" date="2021" name="PeerJ">
        <title>Extensive microbial diversity within the chicken gut microbiome revealed by metagenomics and culture.</title>
        <authorList>
            <person name="Gilroy R."/>
            <person name="Ravi A."/>
            <person name="Getino M."/>
            <person name="Pursley I."/>
            <person name="Horton D.L."/>
            <person name="Alikhan N.F."/>
            <person name="Baker D."/>
            <person name="Gharbi K."/>
            <person name="Hall N."/>
            <person name="Watson M."/>
            <person name="Adriaenssens E.M."/>
            <person name="Foster-Nyarko E."/>
            <person name="Jarju S."/>
            <person name="Secka A."/>
            <person name="Antonio M."/>
            <person name="Oren A."/>
            <person name="Chaudhuri R.R."/>
            <person name="La Ragione R."/>
            <person name="Hildebrand F."/>
            <person name="Pallen M.J."/>
        </authorList>
    </citation>
    <scope>NUCLEOTIDE SEQUENCE</scope>
    <source>
        <strain evidence="5">CHK178-16964</strain>
    </source>
</reference>
<organism evidence="5 6">
    <name type="scientific">Candidatus Lachnoclostridium stercoravium</name>
    <dbReference type="NCBI Taxonomy" id="2838633"/>
    <lineage>
        <taxon>Bacteria</taxon>
        <taxon>Bacillati</taxon>
        <taxon>Bacillota</taxon>
        <taxon>Clostridia</taxon>
        <taxon>Lachnospirales</taxon>
        <taxon>Lachnospiraceae</taxon>
    </lineage>
</organism>
<dbReference type="GO" id="GO:0018773">
    <property type="term" value="F:acetylpyruvate hydrolase activity"/>
    <property type="evidence" value="ECO:0007669"/>
    <property type="project" value="TreeGrafter"/>
</dbReference>
<dbReference type="Pfam" id="PF01557">
    <property type="entry name" value="FAA_hydrolase"/>
    <property type="match status" value="1"/>
</dbReference>
<evidence type="ECO:0000313" key="6">
    <source>
        <dbReference type="Proteomes" id="UP000823900"/>
    </source>
</evidence>
<dbReference type="SUPFAM" id="SSF56529">
    <property type="entry name" value="FAH"/>
    <property type="match status" value="1"/>
</dbReference>
<evidence type="ECO:0000313" key="5">
    <source>
        <dbReference type="EMBL" id="HJA71228.1"/>
    </source>
</evidence>
<dbReference type="AlphaFoldDB" id="A0A9D2KN50"/>
<sequence>MARFLRFQCPDGIFYGTMEGEELIHPISGDMFSDYTVSDKTYELKDVKLLPPCEPSKLLAIGFNYMDHAIEFKREIPKAPNIFIKPNSSLAAQGDHVIYPKFHTHQVEYESELVIIIGKEARNVDEAEAMDYVFGFTIGNDVTARDMQSPTNQWGLCKGFDTFAPIGPWIETDTDGSDLDISSYVNGQLKQHSNTKNLIFNVPFLVSYISKGMTLHPGDVIFTGTPAGVSPVFPGDTMEMRIEKIGSLINEVKAEE</sequence>
<keyword evidence="5" id="KW-0378">Hydrolase</keyword>
<name>A0A9D2KN50_9FIRM</name>
<dbReference type="InterPro" id="IPR011234">
    <property type="entry name" value="Fumarylacetoacetase-like_C"/>
</dbReference>
<dbReference type="EMBL" id="DWZA01000057">
    <property type="protein sequence ID" value="HJA71228.1"/>
    <property type="molecule type" value="Genomic_DNA"/>
</dbReference>
<dbReference type="FunFam" id="3.90.850.10:FF:000002">
    <property type="entry name" value="2-hydroxyhepta-2,4-diene-1,7-dioate isomerase"/>
    <property type="match status" value="1"/>
</dbReference>
<dbReference type="GO" id="GO:0046872">
    <property type="term" value="F:metal ion binding"/>
    <property type="evidence" value="ECO:0007669"/>
    <property type="project" value="UniProtKB-KW"/>
</dbReference>
<accession>A0A9D2KN50</accession>
<evidence type="ECO:0000256" key="2">
    <source>
        <dbReference type="ARBA" id="ARBA00022723"/>
    </source>
</evidence>
<proteinExistence type="inferred from homology"/>
<dbReference type="Proteomes" id="UP000823900">
    <property type="component" value="Unassembled WGS sequence"/>
</dbReference>
<feature type="domain" description="Fumarylacetoacetase-like C-terminal" evidence="3">
    <location>
        <begin position="58"/>
        <end position="252"/>
    </location>
</feature>
<feature type="domain" description="Rv2993c-like N-terminal" evidence="4">
    <location>
        <begin position="3"/>
        <end position="52"/>
    </location>
</feature>
<dbReference type="Gene3D" id="2.30.30.370">
    <property type="entry name" value="FAH"/>
    <property type="match status" value="1"/>
</dbReference>
<dbReference type="PANTHER" id="PTHR11820">
    <property type="entry name" value="ACYLPYRUVASE"/>
    <property type="match status" value="1"/>
</dbReference>
<dbReference type="Gene3D" id="3.90.850.10">
    <property type="entry name" value="Fumarylacetoacetase-like, C-terminal domain"/>
    <property type="match status" value="1"/>
</dbReference>
<evidence type="ECO:0000259" key="4">
    <source>
        <dbReference type="Pfam" id="PF10370"/>
    </source>
</evidence>
<protein>
    <submittedName>
        <fullName evidence="5">Fumarylacetoacetate hydrolase family protein</fullName>
    </submittedName>
</protein>
<dbReference type="Pfam" id="PF10370">
    <property type="entry name" value="Rv2993c-like_N"/>
    <property type="match status" value="1"/>
</dbReference>
<dbReference type="PANTHER" id="PTHR11820:SF7">
    <property type="entry name" value="ACYLPYRUVASE FAHD1, MITOCHONDRIAL"/>
    <property type="match status" value="1"/>
</dbReference>
<dbReference type="InterPro" id="IPR036663">
    <property type="entry name" value="Fumarylacetoacetase_C_sf"/>
</dbReference>
<dbReference type="GO" id="GO:0016853">
    <property type="term" value="F:isomerase activity"/>
    <property type="evidence" value="ECO:0007669"/>
    <property type="project" value="UniProtKB-ARBA"/>
</dbReference>